<evidence type="ECO:0000259" key="3">
    <source>
        <dbReference type="PROSITE" id="PS51123"/>
    </source>
</evidence>
<name>D8IC72_BRAP9</name>
<accession>D8IC72</accession>
<proteinExistence type="predicted"/>
<evidence type="ECO:0000256" key="1">
    <source>
        <dbReference type="PROSITE-ProRule" id="PRU00473"/>
    </source>
</evidence>
<keyword evidence="1" id="KW-0472">Membrane</keyword>
<evidence type="ECO:0000313" key="5">
    <source>
        <dbReference type="Proteomes" id="UP000000332"/>
    </source>
</evidence>
<dbReference type="SUPFAM" id="SSF103088">
    <property type="entry name" value="OmpA-like"/>
    <property type="match status" value="1"/>
</dbReference>
<dbReference type="PANTHER" id="PTHR30329:SF21">
    <property type="entry name" value="LIPOPROTEIN YIAD-RELATED"/>
    <property type="match status" value="1"/>
</dbReference>
<protein>
    <submittedName>
        <fullName evidence="4">Outer membrane protein, peptidoglycan-associated lipoprotein</fullName>
    </submittedName>
</protein>
<organism evidence="4 5">
    <name type="scientific">Brachyspira pilosicoli (strain ATCC BAA-1826 / 95/1000)</name>
    <dbReference type="NCBI Taxonomy" id="759914"/>
    <lineage>
        <taxon>Bacteria</taxon>
        <taxon>Pseudomonadati</taxon>
        <taxon>Spirochaetota</taxon>
        <taxon>Spirochaetia</taxon>
        <taxon>Brachyspirales</taxon>
        <taxon>Brachyspiraceae</taxon>
        <taxon>Brachyspira</taxon>
    </lineage>
</organism>
<keyword evidence="5" id="KW-1185">Reference proteome</keyword>
<reference evidence="4 5" key="1">
    <citation type="journal article" date="2010" name="PLoS ONE">
        <title>The complete genome sequence of the pathogenic intestinal spirochete Brachyspira pilosicoli and comparison with other Brachyspira genomes.</title>
        <authorList>
            <person name="Wanchanthuek P."/>
            <person name="Bellgard M.I."/>
            <person name="La T."/>
            <person name="Ryan K."/>
            <person name="Moolhuijzen P."/>
            <person name="Chapman B."/>
            <person name="Black M."/>
            <person name="Schibeci D."/>
            <person name="Hunter A."/>
            <person name="Barrero R."/>
            <person name="Phillips N.D."/>
            <person name="Hampson D.J."/>
        </authorList>
    </citation>
    <scope>NUCLEOTIDE SEQUENCE [LARGE SCALE GENOMIC DNA]</scope>
    <source>
        <strain evidence="5">ATCC BAA-1826 / 95/1000</strain>
    </source>
</reference>
<dbReference type="InterPro" id="IPR036737">
    <property type="entry name" value="OmpA-like_sf"/>
</dbReference>
<dbReference type="Proteomes" id="UP000000332">
    <property type="component" value="Chromosome"/>
</dbReference>
<evidence type="ECO:0000256" key="2">
    <source>
        <dbReference type="SAM" id="SignalP"/>
    </source>
</evidence>
<dbReference type="InParanoid" id="D8IC72"/>
<dbReference type="PANTHER" id="PTHR30329">
    <property type="entry name" value="STATOR ELEMENT OF FLAGELLAR MOTOR COMPLEX"/>
    <property type="match status" value="1"/>
</dbReference>
<dbReference type="HOGENOM" id="CLU_1364008_0_0_12"/>
<dbReference type="InterPro" id="IPR050330">
    <property type="entry name" value="Bact_OuterMem_StrucFunc"/>
</dbReference>
<dbReference type="EMBL" id="CP002025">
    <property type="protein sequence ID" value="ADK30745.1"/>
    <property type="molecule type" value="Genomic_DNA"/>
</dbReference>
<gene>
    <name evidence="4" type="primary">ompA</name>
    <name evidence="4" type="ordered locus">BP951000_0746</name>
</gene>
<dbReference type="PROSITE" id="PS51257">
    <property type="entry name" value="PROKAR_LIPOPROTEIN"/>
    <property type="match status" value="1"/>
</dbReference>
<sequence length="202" mass="22482">MVKAMKKLLFVFALFIFVISCGTTPEMAPAENAEPVALAVQEEPQAVANTGELYLPQGTSIRDSQRGRVFETNPKIIFGFAKTTMPANANVAFAQVIEFLDKNPNVRLVVEGHTSNKGIAYPYNYNLSVNRVKNARAYLVNNGVDANRLIEKPLGEALPESNVQANLRRYEFIIIENQADMDKYNSFVSTLDVRKETVYTGN</sequence>
<keyword evidence="2" id="KW-0732">Signal</keyword>
<dbReference type="eggNOG" id="COG2885">
    <property type="taxonomic scope" value="Bacteria"/>
</dbReference>
<dbReference type="KEGG" id="bpo:BP951000_0746"/>
<dbReference type="Pfam" id="PF00691">
    <property type="entry name" value="OmpA"/>
    <property type="match status" value="1"/>
</dbReference>
<dbReference type="GO" id="GO:0016020">
    <property type="term" value="C:membrane"/>
    <property type="evidence" value="ECO:0007669"/>
    <property type="project" value="UniProtKB-UniRule"/>
</dbReference>
<dbReference type="InterPro" id="IPR006665">
    <property type="entry name" value="OmpA-like"/>
</dbReference>
<dbReference type="STRING" id="759914.BP951000_0746"/>
<feature type="chain" id="PRO_5003115224" evidence="2">
    <location>
        <begin position="23"/>
        <end position="202"/>
    </location>
</feature>
<feature type="signal peptide" evidence="2">
    <location>
        <begin position="1"/>
        <end position="22"/>
    </location>
</feature>
<dbReference type="Gene3D" id="3.30.1330.60">
    <property type="entry name" value="OmpA-like domain"/>
    <property type="match status" value="1"/>
</dbReference>
<dbReference type="CDD" id="cd07185">
    <property type="entry name" value="OmpA_C-like"/>
    <property type="match status" value="1"/>
</dbReference>
<dbReference type="AlphaFoldDB" id="D8IC72"/>
<keyword evidence="4" id="KW-0449">Lipoprotein</keyword>
<dbReference type="PROSITE" id="PS51123">
    <property type="entry name" value="OMPA_2"/>
    <property type="match status" value="1"/>
</dbReference>
<evidence type="ECO:0000313" key="4">
    <source>
        <dbReference type="EMBL" id="ADK30745.1"/>
    </source>
</evidence>
<feature type="domain" description="OmpA-like" evidence="3">
    <location>
        <begin position="65"/>
        <end position="178"/>
    </location>
</feature>